<dbReference type="SMART" id="SM00091">
    <property type="entry name" value="PAS"/>
    <property type="match status" value="1"/>
</dbReference>
<feature type="domain" description="Sigma-54 factor interaction" evidence="3">
    <location>
        <begin position="338"/>
        <end position="563"/>
    </location>
</feature>
<dbReference type="EMBL" id="JASKYM010000003">
    <property type="protein sequence ID" value="MDK2563705.1"/>
    <property type="molecule type" value="Genomic_DNA"/>
</dbReference>
<dbReference type="InterPro" id="IPR002078">
    <property type="entry name" value="Sigma_54_int"/>
</dbReference>
<dbReference type="SUPFAM" id="SSF55785">
    <property type="entry name" value="PYP-like sensor domain (PAS domain)"/>
    <property type="match status" value="1"/>
</dbReference>
<dbReference type="PANTHER" id="PTHR32071">
    <property type="entry name" value="TRANSCRIPTIONAL REGULATORY PROTEIN"/>
    <property type="match status" value="1"/>
</dbReference>
<reference evidence="5 6" key="1">
    <citation type="submission" date="2023-05" db="EMBL/GenBank/DDBJ databases">
        <title>Rombocin, a short stable natural nisin variant, displays selective antimicrobial activity against Listeria monocytogenes and employs dual mode of action to kill target bacterial strains.</title>
        <authorList>
            <person name="Wambui J."/>
            <person name="Stephan R."/>
            <person name="Kuipers O.P."/>
        </authorList>
    </citation>
    <scope>NUCLEOTIDE SEQUENCE [LARGE SCALE GENOMIC DNA]</scope>
    <source>
        <strain evidence="5 6">RC002</strain>
    </source>
</reference>
<sequence length="685" mass="78415">MEIRELAIITLKKDAGEIYANQIRYFLGDNIKINLYSFEEGNITFLYEKVIVISVKLKYDEILSMCTKDAQIIIPKLTFEKSNFKKISNVDKNMTVFVYNLSRSMALETITIIHRLGINIPNLIPSYPGSDNILPNSVVLTPGEEVLIESHNCKIINLGYRIIDLGGIVDIAIKLNLEHLIKEDLLKKFIDRVVPTSYITEKLLISQIKLENKFDFLLSSIDEGLICVSEDGTVQFYSHMAREILAINDNDMIGKYIGDYIKSFDFSQVKNKQNVNLQKLIKVNNIDITLEIRYTDINVFSGYIIKVAKFYEAEKKQAKLRAQLMDSGNVSKYNFDDIIGCSEDILNTKKIAYKMAQSNSSILIIGESGTGKELFTQSIHGASSRKQGPFVAVNCSTFQDGLLQSELFGYDEGAFTGAKKGGKKGLFELANNGTIFLDEVGEMDLSSQAMLLRVIQEKQIRRVGSDKVIDVDIRIIAATNRDLRKLICKNKFRKDLFYRLNVLPLKISPLRDRADDIFLILESFKKNLDVHFKLSDEVVDIFRKYNWEGNIRELRNLAEYCSYAGKSVIEVSDLPDYILESIRPENQCDKILEAEKSYQKLNFKRDLNDYIFVLEKINQAYNLKQRIGRRKIYEYALEEQVFLTEQQIRSILLELQGFELVKILAGRGGSIITKKGIEFLNQYKC</sequence>
<dbReference type="InterPro" id="IPR027417">
    <property type="entry name" value="P-loop_NTPase"/>
</dbReference>
<dbReference type="InterPro" id="IPR035965">
    <property type="entry name" value="PAS-like_dom_sf"/>
</dbReference>
<dbReference type="Proteomes" id="UP001301012">
    <property type="component" value="Unassembled WGS sequence"/>
</dbReference>
<keyword evidence="1" id="KW-0547">Nucleotide-binding</keyword>
<evidence type="ECO:0000259" key="3">
    <source>
        <dbReference type="PROSITE" id="PS50045"/>
    </source>
</evidence>
<dbReference type="InterPro" id="IPR013767">
    <property type="entry name" value="PAS_fold"/>
</dbReference>
<dbReference type="SUPFAM" id="SSF52540">
    <property type="entry name" value="P-loop containing nucleoside triphosphate hydrolases"/>
    <property type="match status" value="1"/>
</dbReference>
<evidence type="ECO:0000259" key="4">
    <source>
        <dbReference type="PROSITE" id="PS50112"/>
    </source>
</evidence>
<dbReference type="Gene3D" id="3.40.50.300">
    <property type="entry name" value="P-loop containing nucleotide triphosphate hydrolases"/>
    <property type="match status" value="1"/>
</dbReference>
<dbReference type="PANTHER" id="PTHR32071:SF57">
    <property type="entry name" value="C4-DICARBOXYLATE TRANSPORT TRANSCRIPTIONAL REGULATORY PROTEIN DCTD"/>
    <property type="match status" value="1"/>
</dbReference>
<dbReference type="Pfam" id="PF00989">
    <property type="entry name" value="PAS"/>
    <property type="match status" value="1"/>
</dbReference>
<dbReference type="InterPro" id="IPR003593">
    <property type="entry name" value="AAA+_ATPase"/>
</dbReference>
<dbReference type="RefSeq" id="WP_284132642.1">
    <property type="nucleotide sequence ID" value="NZ_JASKYM010000003.1"/>
</dbReference>
<dbReference type="PROSITE" id="PS50045">
    <property type="entry name" value="SIGMA54_INTERACT_4"/>
    <property type="match status" value="1"/>
</dbReference>
<dbReference type="PROSITE" id="PS00676">
    <property type="entry name" value="SIGMA54_INTERACT_2"/>
    <property type="match status" value="1"/>
</dbReference>
<dbReference type="Pfam" id="PF25601">
    <property type="entry name" value="AAA_lid_14"/>
    <property type="match status" value="1"/>
</dbReference>
<dbReference type="Gene3D" id="3.30.450.20">
    <property type="entry name" value="PAS domain"/>
    <property type="match status" value="1"/>
</dbReference>
<dbReference type="InterPro" id="IPR000014">
    <property type="entry name" value="PAS"/>
</dbReference>
<dbReference type="PROSITE" id="PS00675">
    <property type="entry name" value="SIGMA54_INTERACT_1"/>
    <property type="match status" value="1"/>
</dbReference>
<gene>
    <name evidence="5" type="ORF">QOZ84_09100</name>
</gene>
<dbReference type="Gene3D" id="1.10.10.10">
    <property type="entry name" value="Winged helix-like DNA-binding domain superfamily/Winged helix DNA-binding domain"/>
    <property type="match status" value="1"/>
</dbReference>
<proteinExistence type="predicted"/>
<dbReference type="InterPro" id="IPR036388">
    <property type="entry name" value="WH-like_DNA-bd_sf"/>
</dbReference>
<keyword evidence="2" id="KW-0067">ATP-binding</keyword>
<comment type="caution">
    <text evidence="5">The sequence shown here is derived from an EMBL/GenBank/DDBJ whole genome shotgun (WGS) entry which is preliminary data.</text>
</comment>
<dbReference type="SMART" id="SM00382">
    <property type="entry name" value="AAA"/>
    <property type="match status" value="1"/>
</dbReference>
<dbReference type="CDD" id="cd00009">
    <property type="entry name" value="AAA"/>
    <property type="match status" value="1"/>
</dbReference>
<dbReference type="Pfam" id="PF00158">
    <property type="entry name" value="Sigma54_activat"/>
    <property type="match status" value="1"/>
</dbReference>
<protein>
    <submittedName>
        <fullName evidence="5">Sigma 54-interacting transcriptional regulator</fullName>
    </submittedName>
</protein>
<feature type="domain" description="PAS" evidence="4">
    <location>
        <begin position="210"/>
        <end position="284"/>
    </location>
</feature>
<keyword evidence="6" id="KW-1185">Reference proteome</keyword>
<dbReference type="InterPro" id="IPR025943">
    <property type="entry name" value="Sigma_54_int_dom_ATP-bd_2"/>
</dbReference>
<dbReference type="InterPro" id="IPR058031">
    <property type="entry name" value="AAA_lid_NorR"/>
</dbReference>
<accession>A0ABT7E9U9</accession>
<dbReference type="Gene3D" id="1.10.8.60">
    <property type="match status" value="1"/>
</dbReference>
<evidence type="ECO:0000256" key="2">
    <source>
        <dbReference type="ARBA" id="ARBA00022840"/>
    </source>
</evidence>
<evidence type="ECO:0000313" key="5">
    <source>
        <dbReference type="EMBL" id="MDK2563705.1"/>
    </source>
</evidence>
<dbReference type="CDD" id="cd00130">
    <property type="entry name" value="PAS"/>
    <property type="match status" value="1"/>
</dbReference>
<dbReference type="PROSITE" id="PS50112">
    <property type="entry name" value="PAS"/>
    <property type="match status" value="1"/>
</dbReference>
<evidence type="ECO:0000256" key="1">
    <source>
        <dbReference type="ARBA" id="ARBA00022741"/>
    </source>
</evidence>
<evidence type="ECO:0000313" key="6">
    <source>
        <dbReference type="Proteomes" id="UP001301012"/>
    </source>
</evidence>
<dbReference type="InterPro" id="IPR025662">
    <property type="entry name" value="Sigma_54_int_dom_ATP-bd_1"/>
</dbReference>
<organism evidence="5 6">
    <name type="scientific">Romboutsia sedimentorum</name>
    <dbReference type="NCBI Taxonomy" id="1368474"/>
    <lineage>
        <taxon>Bacteria</taxon>
        <taxon>Bacillati</taxon>
        <taxon>Bacillota</taxon>
        <taxon>Clostridia</taxon>
        <taxon>Peptostreptococcales</taxon>
        <taxon>Peptostreptococcaceae</taxon>
        <taxon>Romboutsia</taxon>
    </lineage>
</organism>
<name>A0ABT7E9U9_9FIRM</name>